<accession>A0A2P2JN50</accession>
<dbReference type="AlphaFoldDB" id="A0A2P2JN50"/>
<reference evidence="1" key="1">
    <citation type="submission" date="2018-02" db="EMBL/GenBank/DDBJ databases">
        <title>Rhizophora mucronata_Transcriptome.</title>
        <authorList>
            <person name="Meera S.P."/>
            <person name="Sreeshan A."/>
            <person name="Augustine A."/>
        </authorList>
    </citation>
    <scope>NUCLEOTIDE SEQUENCE</scope>
    <source>
        <tissue evidence="1">Leaf</tissue>
    </source>
</reference>
<dbReference type="EMBL" id="GGEC01014405">
    <property type="protein sequence ID" value="MBW94888.1"/>
    <property type="molecule type" value="Transcribed_RNA"/>
</dbReference>
<name>A0A2P2JN50_RHIMU</name>
<dbReference type="EMBL" id="GGEC01014406">
    <property type="protein sequence ID" value="MBW94889.1"/>
    <property type="molecule type" value="Transcribed_RNA"/>
</dbReference>
<dbReference type="EMBL" id="GGEC01014407">
    <property type="protein sequence ID" value="MBW94890.1"/>
    <property type="molecule type" value="Transcribed_RNA"/>
</dbReference>
<sequence>MRHARDEVFNTSPTQNLEKFLYTRSYTLAYIVSGNMVTSLRRSEVSKKTLLQRGFWPKERMAQQLILQHRFRAHHWNSLSPLCKTFCTP</sequence>
<organism evidence="1">
    <name type="scientific">Rhizophora mucronata</name>
    <name type="common">Asiatic mangrove</name>
    <dbReference type="NCBI Taxonomy" id="61149"/>
    <lineage>
        <taxon>Eukaryota</taxon>
        <taxon>Viridiplantae</taxon>
        <taxon>Streptophyta</taxon>
        <taxon>Embryophyta</taxon>
        <taxon>Tracheophyta</taxon>
        <taxon>Spermatophyta</taxon>
        <taxon>Magnoliopsida</taxon>
        <taxon>eudicotyledons</taxon>
        <taxon>Gunneridae</taxon>
        <taxon>Pentapetalae</taxon>
        <taxon>rosids</taxon>
        <taxon>fabids</taxon>
        <taxon>Malpighiales</taxon>
        <taxon>Rhizophoraceae</taxon>
        <taxon>Rhizophora</taxon>
    </lineage>
</organism>
<evidence type="ECO:0000313" key="1">
    <source>
        <dbReference type="EMBL" id="MBW94888.1"/>
    </source>
</evidence>
<protein>
    <submittedName>
        <fullName evidence="2">Uncharacterized protein LOC105628461</fullName>
    </submittedName>
</protein>
<evidence type="ECO:0000313" key="2">
    <source>
        <dbReference type="EMBL" id="MBW94890.1"/>
    </source>
</evidence>
<proteinExistence type="predicted"/>